<gene>
    <name evidence="1" type="ORF">DCAF_LOCUS23360</name>
</gene>
<organism evidence="1 2">
    <name type="scientific">Dovyalis caffra</name>
    <dbReference type="NCBI Taxonomy" id="77055"/>
    <lineage>
        <taxon>Eukaryota</taxon>
        <taxon>Viridiplantae</taxon>
        <taxon>Streptophyta</taxon>
        <taxon>Embryophyta</taxon>
        <taxon>Tracheophyta</taxon>
        <taxon>Spermatophyta</taxon>
        <taxon>Magnoliopsida</taxon>
        <taxon>eudicotyledons</taxon>
        <taxon>Gunneridae</taxon>
        <taxon>Pentapetalae</taxon>
        <taxon>rosids</taxon>
        <taxon>fabids</taxon>
        <taxon>Malpighiales</taxon>
        <taxon>Salicaceae</taxon>
        <taxon>Flacourtieae</taxon>
        <taxon>Dovyalis</taxon>
    </lineage>
</organism>
<protein>
    <submittedName>
        <fullName evidence="1">Uncharacterized protein</fullName>
    </submittedName>
</protein>
<dbReference type="AlphaFoldDB" id="A0AAV1SHE5"/>
<evidence type="ECO:0000313" key="1">
    <source>
        <dbReference type="EMBL" id="CAK7350620.1"/>
    </source>
</evidence>
<accession>A0AAV1SHE5</accession>
<dbReference type="Proteomes" id="UP001314170">
    <property type="component" value="Unassembled WGS sequence"/>
</dbReference>
<sequence length="147" mass="16842">MIASIFFLPSLFPGSSLLRLLQLCNFDFSSRRLELPIHSFFCDRSCLVGFRWIATMKLIPILAELVRYLDTVDSEQVETANCFTVSSGSPYSFSDRLMAINPNLWMSYRVCLRTISFPPLSVVSWRIMFRSTDKSRNAKYGLAVYGI</sequence>
<dbReference type="EMBL" id="CAWUPB010001184">
    <property type="protein sequence ID" value="CAK7350620.1"/>
    <property type="molecule type" value="Genomic_DNA"/>
</dbReference>
<proteinExistence type="predicted"/>
<reference evidence="1 2" key="1">
    <citation type="submission" date="2024-01" db="EMBL/GenBank/DDBJ databases">
        <authorList>
            <person name="Waweru B."/>
        </authorList>
    </citation>
    <scope>NUCLEOTIDE SEQUENCE [LARGE SCALE GENOMIC DNA]</scope>
</reference>
<keyword evidence="2" id="KW-1185">Reference proteome</keyword>
<name>A0AAV1SHE5_9ROSI</name>
<comment type="caution">
    <text evidence="1">The sequence shown here is derived from an EMBL/GenBank/DDBJ whole genome shotgun (WGS) entry which is preliminary data.</text>
</comment>
<evidence type="ECO:0000313" key="2">
    <source>
        <dbReference type="Proteomes" id="UP001314170"/>
    </source>
</evidence>